<dbReference type="EMBL" id="AE009952">
    <property type="protein sequence ID" value="AAM87659.1"/>
    <property type="molecule type" value="Genomic_DNA"/>
</dbReference>
<dbReference type="KEGG" id="ypk:y4116"/>
<sequence length="51" mass="5768">MTLTAAWHSLACFITGSGIRSLLRGLSGWLWIVIHLPSLPDHERHEQQSDE</sequence>
<dbReference type="AlphaFoldDB" id="Q8CK74"/>
<proteinExistence type="predicted"/>
<dbReference type="DNASU" id="1149064"/>
<organism evidence="1 2">
    <name type="scientific">Yersinia pestis</name>
    <dbReference type="NCBI Taxonomy" id="632"/>
    <lineage>
        <taxon>Bacteria</taxon>
        <taxon>Pseudomonadati</taxon>
        <taxon>Pseudomonadota</taxon>
        <taxon>Gammaproteobacteria</taxon>
        <taxon>Enterobacterales</taxon>
        <taxon>Yersiniaceae</taxon>
        <taxon>Yersinia</taxon>
    </lineage>
</organism>
<name>Q8CK74_YERPE</name>
<protein>
    <submittedName>
        <fullName evidence="1">Uncharacterized protein</fullName>
    </submittedName>
</protein>
<accession>Q8CK74</accession>
<dbReference type="Proteomes" id="UP000002490">
    <property type="component" value="Chromosome"/>
</dbReference>
<evidence type="ECO:0000313" key="2">
    <source>
        <dbReference type="Proteomes" id="UP000002490"/>
    </source>
</evidence>
<dbReference type="HOGENOM" id="CLU_3105578_0_0_6"/>
<evidence type="ECO:0000313" key="1">
    <source>
        <dbReference type="EMBL" id="AAM87659.1"/>
    </source>
</evidence>
<gene>
    <name evidence="1" type="ordered locus">y4116</name>
</gene>
<reference evidence="1 2" key="1">
    <citation type="journal article" date="2002" name="J. Bacteriol.">
        <title>Genome sequence of Yersinia pestis KIM.</title>
        <authorList>
            <person name="Deng W."/>
            <person name="Burland V."/>
            <person name="Plunkett G.III."/>
            <person name="Boutin A."/>
            <person name="Mayhew G.F."/>
            <person name="Liss P."/>
            <person name="Perna N.T."/>
            <person name="Rose D.J."/>
            <person name="Mau B."/>
            <person name="Zhou S."/>
            <person name="Schwartz D.C."/>
            <person name="Fetherston J.D."/>
            <person name="Lindler L.E."/>
            <person name="Brubaker R.R."/>
            <person name="Plana G.V."/>
            <person name="Straley S.C."/>
            <person name="McDonough K.A."/>
            <person name="Nilles M.L."/>
            <person name="Matson J.S."/>
            <person name="Blattner F.R."/>
            <person name="Perry R.D."/>
        </authorList>
    </citation>
    <scope>NUCLEOTIDE SEQUENCE [LARGE SCALE GENOMIC DNA]</scope>
    <source>
        <strain evidence="2">KIM10+ / Biovar Mediaevalis</strain>
    </source>
</reference>